<accession>A0A6C2U3A7</accession>
<organism evidence="1 2">
    <name type="scientific">Pontiella desulfatans</name>
    <dbReference type="NCBI Taxonomy" id="2750659"/>
    <lineage>
        <taxon>Bacteria</taxon>
        <taxon>Pseudomonadati</taxon>
        <taxon>Kiritimatiellota</taxon>
        <taxon>Kiritimatiellia</taxon>
        <taxon>Kiritimatiellales</taxon>
        <taxon>Pontiellaceae</taxon>
        <taxon>Pontiella</taxon>
    </lineage>
</organism>
<name>A0A6C2U3A7_PONDE</name>
<evidence type="ECO:0000313" key="1">
    <source>
        <dbReference type="EMBL" id="VGO14347.1"/>
    </source>
</evidence>
<keyword evidence="2" id="KW-1185">Reference proteome</keyword>
<sequence>MSPVEMESFVRQDTTGTVISRFWMIGWEEYWNSGGNCDAKVDGLNHPGDMAFFSMQLLQSSSNPNIHQSIRNR</sequence>
<dbReference type="EMBL" id="CAAHFG010000001">
    <property type="protein sequence ID" value="VGO14347.1"/>
    <property type="molecule type" value="Genomic_DNA"/>
</dbReference>
<proteinExistence type="predicted"/>
<reference evidence="1 2" key="1">
    <citation type="submission" date="2019-04" db="EMBL/GenBank/DDBJ databases">
        <authorList>
            <person name="Van Vliet M D."/>
        </authorList>
    </citation>
    <scope>NUCLEOTIDE SEQUENCE [LARGE SCALE GENOMIC DNA]</scope>
    <source>
        <strain evidence="1 2">F1</strain>
    </source>
</reference>
<dbReference type="Proteomes" id="UP000366872">
    <property type="component" value="Unassembled WGS sequence"/>
</dbReference>
<protein>
    <submittedName>
        <fullName evidence="1">Uncharacterized protein</fullName>
    </submittedName>
</protein>
<evidence type="ECO:0000313" key="2">
    <source>
        <dbReference type="Proteomes" id="UP000366872"/>
    </source>
</evidence>
<dbReference type="AlphaFoldDB" id="A0A6C2U3A7"/>
<gene>
    <name evidence="1" type="ORF">PDESU_02907</name>
</gene>